<evidence type="ECO:0008006" key="5">
    <source>
        <dbReference type="Google" id="ProtNLM"/>
    </source>
</evidence>
<evidence type="ECO:0000313" key="4">
    <source>
        <dbReference type="Proteomes" id="UP000018890"/>
    </source>
</evidence>
<dbReference type="Proteomes" id="UP000018890">
    <property type="component" value="Unassembled WGS sequence"/>
</dbReference>
<organism evidence="3 4">
    <name type="scientific">Halalkalibacter wakoensis JCM 9140</name>
    <dbReference type="NCBI Taxonomy" id="1236970"/>
    <lineage>
        <taxon>Bacteria</taxon>
        <taxon>Bacillati</taxon>
        <taxon>Bacillota</taxon>
        <taxon>Bacilli</taxon>
        <taxon>Bacillales</taxon>
        <taxon>Bacillaceae</taxon>
        <taxon>Halalkalibacter</taxon>
    </lineage>
</organism>
<protein>
    <recommendedName>
        <fullName evidence="5">5-methylcytosine-specific restriction related enzyme</fullName>
    </recommendedName>
</protein>
<proteinExistence type="predicted"/>
<dbReference type="REBASE" id="80337">
    <property type="entry name" value="Bwa9140McrB2P"/>
</dbReference>
<dbReference type="OrthoDB" id="9781481at2"/>
<dbReference type="RefSeq" id="WP_052002328.1">
    <property type="nucleotide sequence ID" value="NZ_BAUT01000054.1"/>
</dbReference>
<sequence length="846" mass="99292">MTKVNEITQADSIQSDEEKNDTSGQEESVEELLVFLEKEQSELEKAQAILEKEQAKIQDEQVAIEKEKVALGQEKTIITTDLQTIKKEKKELNDEKKKLEKLRSTLADKERNMAERELNAENNFTIQNEKSLQVFNQKRDALENKIAQQEKLIEKKMSDKEKKLEKLIQTYEIAKVEKQREVDLFLENYKEEKMKQIESEYTSNKNELIQQLERYKQVAQESVQMREQELQEREQLLKKRANELALYKQELEKKEEQLNETRVEYEGKLAQLNLEKRFLKQDEEILKQTIEARVEEKVKEQQQLLADKVEAEAFLIRKLSHLEKRLADYERVDLQSGQRSKEELLAQIDKQQDEIRSLLNDLKDRPTKDIYVELEEKSRKYQELIDQKEELARKVVELEQKEHTYLLSVNQLQSEREQREIEEKRRLAVTAQIEKYQEEVNRLRSLYEQPKEIQARIDVIQKPQLKKKPSLTEEITEISWLDRIYNKSIESGLHFNRRLMNSFHTALKTAEWSPLTVLAGVSGTGKSELPRLYSRFGGMYYLPLPVQPDWDSPQSLFGYFNSVDNRFNATPLLKALNQFQSIKEGQSLEDNLSDSMFLVLLDEMNLAHVELYFSELLSKLETRRGEKNAVNIDIDLGAGMDKYPIELTRNVLWVGTMNEDETTKSLSDKVLDRGNLISFPRPKRFERRLTLELAPESPMLKKETWNRWINQKVVLDKEIEKYKNGLEEINSHLEVVGRALGHRVWQSVENYISNHPYVIRAKESQNDAELSSNIRQAFEEALVHKVMPKLRGIETSGRTNKVECLEPIERIIADIAGGLHEDYQLAMKSTHGLFVWRSAKYLEESE</sequence>
<dbReference type="STRING" id="1236970.JCM9140_3679"/>
<evidence type="ECO:0000313" key="3">
    <source>
        <dbReference type="EMBL" id="GAE27527.1"/>
    </source>
</evidence>
<dbReference type="AlphaFoldDB" id="W4Q6B2"/>
<feature type="compositionally biased region" description="Polar residues" evidence="2">
    <location>
        <begin position="1"/>
        <end position="13"/>
    </location>
</feature>
<dbReference type="EMBL" id="BAUT01000054">
    <property type="protein sequence ID" value="GAE27527.1"/>
    <property type="molecule type" value="Genomic_DNA"/>
</dbReference>
<feature type="coiled-coil region" evidence="1">
    <location>
        <begin position="334"/>
        <end position="446"/>
    </location>
</feature>
<dbReference type="Gene3D" id="3.40.50.300">
    <property type="entry name" value="P-loop containing nucleotide triphosphate hydrolases"/>
    <property type="match status" value="1"/>
</dbReference>
<feature type="region of interest" description="Disordered" evidence="2">
    <location>
        <begin position="1"/>
        <end position="29"/>
    </location>
</feature>
<keyword evidence="4" id="KW-1185">Reference proteome</keyword>
<reference evidence="3" key="1">
    <citation type="journal article" date="2014" name="Genome Announc.">
        <title>Draft Genome Sequences of Three Alkaliphilic Bacillus Strains, Bacillus wakoensis JCM 9140T, Bacillus akibai JCM 9157T, and Bacillus hemicellulosilyticus JCM 9152T.</title>
        <authorList>
            <person name="Yuki M."/>
            <person name="Oshima K."/>
            <person name="Suda W."/>
            <person name="Oshida Y."/>
            <person name="Kitamura K."/>
            <person name="Iida T."/>
            <person name="Hattori M."/>
            <person name="Ohkuma M."/>
        </authorList>
    </citation>
    <scope>NUCLEOTIDE SEQUENCE [LARGE SCALE GENOMIC DNA]</scope>
    <source>
        <strain evidence="3">JCM 9140</strain>
    </source>
</reference>
<evidence type="ECO:0000256" key="2">
    <source>
        <dbReference type="SAM" id="MobiDB-lite"/>
    </source>
</evidence>
<comment type="caution">
    <text evidence="3">The sequence shown here is derived from an EMBL/GenBank/DDBJ whole genome shotgun (WGS) entry which is preliminary data.</text>
</comment>
<accession>W4Q6B2</accession>
<name>W4Q6B2_9BACI</name>
<evidence type="ECO:0000256" key="1">
    <source>
        <dbReference type="SAM" id="Coils"/>
    </source>
</evidence>
<dbReference type="InterPro" id="IPR027417">
    <property type="entry name" value="P-loop_NTPase"/>
</dbReference>
<dbReference type="SUPFAM" id="SSF52540">
    <property type="entry name" value="P-loop containing nucleoside triphosphate hydrolases"/>
    <property type="match status" value="1"/>
</dbReference>
<keyword evidence="1" id="KW-0175">Coiled coil</keyword>
<gene>
    <name evidence="3" type="ORF">JCM9140_3679</name>
</gene>